<keyword evidence="2" id="KW-1185">Reference proteome</keyword>
<organism evidence="1 2">
    <name type="scientific">Colletotrichum scovillei</name>
    <dbReference type="NCBI Taxonomy" id="1209932"/>
    <lineage>
        <taxon>Eukaryota</taxon>
        <taxon>Fungi</taxon>
        <taxon>Dikarya</taxon>
        <taxon>Ascomycota</taxon>
        <taxon>Pezizomycotina</taxon>
        <taxon>Sordariomycetes</taxon>
        <taxon>Hypocreomycetidae</taxon>
        <taxon>Glomerellales</taxon>
        <taxon>Glomerellaceae</taxon>
        <taxon>Colletotrichum</taxon>
        <taxon>Colletotrichum acutatum species complex</taxon>
    </lineage>
</organism>
<comment type="caution">
    <text evidence="1">The sequence shown here is derived from an EMBL/GenBank/DDBJ whole genome shotgun (WGS) entry which is preliminary data.</text>
</comment>
<name>A0A9P7RAV1_9PEZI</name>
<reference evidence="1" key="1">
    <citation type="submission" date="2021-05" db="EMBL/GenBank/DDBJ databases">
        <title>Comparative genomics of three Colletotrichum scovillei strains and genetic complementation revealed genes involved fungal growth and virulence on chili pepper.</title>
        <authorList>
            <person name="Hsieh D.-K."/>
            <person name="Chuang S.-C."/>
            <person name="Chen C.-Y."/>
            <person name="Chao Y.-T."/>
            <person name="Lu M.-Y.J."/>
            <person name="Lee M.-H."/>
            <person name="Shih M.-C."/>
        </authorList>
    </citation>
    <scope>NUCLEOTIDE SEQUENCE</scope>
    <source>
        <strain evidence="1">Coll-153</strain>
    </source>
</reference>
<proteinExistence type="predicted"/>
<feature type="non-terminal residue" evidence="1">
    <location>
        <position position="67"/>
    </location>
</feature>
<evidence type="ECO:0000313" key="1">
    <source>
        <dbReference type="EMBL" id="KAG7054152.1"/>
    </source>
</evidence>
<accession>A0A9P7RAV1</accession>
<dbReference type="EMBL" id="JAESDN010000003">
    <property type="protein sequence ID" value="KAG7054152.1"/>
    <property type="molecule type" value="Genomic_DNA"/>
</dbReference>
<dbReference type="Proteomes" id="UP000699042">
    <property type="component" value="Unassembled WGS sequence"/>
</dbReference>
<dbReference type="AlphaFoldDB" id="A0A9P7RAV1"/>
<evidence type="ECO:0000313" key="2">
    <source>
        <dbReference type="Proteomes" id="UP000699042"/>
    </source>
</evidence>
<gene>
    <name evidence="1" type="ORF">JMJ77_001222</name>
</gene>
<protein>
    <submittedName>
        <fullName evidence="1">Uncharacterized protein</fullName>
    </submittedName>
</protein>
<sequence>DSCGQDYRDQHCRKQPLDNDTLPCAILWCVLNLASLSLHKLQAIPPHSATIRAYAPTTTEGYEGGTN</sequence>